<dbReference type="eggNOG" id="KOG3533">
    <property type="taxonomic scope" value="Eukaryota"/>
</dbReference>
<dbReference type="EMBL" id="GL732525">
    <property type="protein sequence ID" value="EFX88927.1"/>
    <property type="molecule type" value="Genomic_DNA"/>
</dbReference>
<protein>
    <submittedName>
        <fullName evidence="3">Uncharacterized protein</fullName>
    </submittedName>
</protein>
<keyword evidence="2" id="KW-0812">Transmembrane</keyword>
<feature type="region of interest" description="Disordered" evidence="1">
    <location>
        <begin position="279"/>
        <end position="304"/>
    </location>
</feature>
<feature type="region of interest" description="Disordered" evidence="1">
    <location>
        <begin position="95"/>
        <end position="124"/>
    </location>
</feature>
<reference evidence="3 4" key="1">
    <citation type="journal article" date="2011" name="Science">
        <title>The ecoresponsive genome of Daphnia pulex.</title>
        <authorList>
            <person name="Colbourne J.K."/>
            <person name="Pfrender M.E."/>
            <person name="Gilbert D."/>
            <person name="Thomas W.K."/>
            <person name="Tucker A."/>
            <person name="Oakley T.H."/>
            <person name="Tokishita S."/>
            <person name="Aerts A."/>
            <person name="Arnold G.J."/>
            <person name="Basu M.K."/>
            <person name="Bauer D.J."/>
            <person name="Caceres C.E."/>
            <person name="Carmel L."/>
            <person name="Casola C."/>
            <person name="Choi J.H."/>
            <person name="Detter J.C."/>
            <person name="Dong Q."/>
            <person name="Dusheyko S."/>
            <person name="Eads B.D."/>
            <person name="Frohlich T."/>
            <person name="Geiler-Samerotte K.A."/>
            <person name="Gerlach D."/>
            <person name="Hatcher P."/>
            <person name="Jogdeo S."/>
            <person name="Krijgsveld J."/>
            <person name="Kriventseva E.V."/>
            <person name="Kultz D."/>
            <person name="Laforsch C."/>
            <person name="Lindquist E."/>
            <person name="Lopez J."/>
            <person name="Manak J.R."/>
            <person name="Muller J."/>
            <person name="Pangilinan J."/>
            <person name="Patwardhan R.P."/>
            <person name="Pitluck S."/>
            <person name="Pritham E.J."/>
            <person name="Rechtsteiner A."/>
            <person name="Rho M."/>
            <person name="Rogozin I.B."/>
            <person name="Sakarya O."/>
            <person name="Salamov A."/>
            <person name="Schaack S."/>
            <person name="Shapiro H."/>
            <person name="Shiga Y."/>
            <person name="Skalitzky C."/>
            <person name="Smith Z."/>
            <person name="Souvorov A."/>
            <person name="Sung W."/>
            <person name="Tang Z."/>
            <person name="Tsuchiya D."/>
            <person name="Tu H."/>
            <person name="Vos H."/>
            <person name="Wang M."/>
            <person name="Wolf Y.I."/>
            <person name="Yamagata H."/>
            <person name="Yamada T."/>
            <person name="Ye Y."/>
            <person name="Shaw J.R."/>
            <person name="Andrews J."/>
            <person name="Crease T.J."/>
            <person name="Tang H."/>
            <person name="Lucas S.M."/>
            <person name="Robertson H.M."/>
            <person name="Bork P."/>
            <person name="Koonin E.V."/>
            <person name="Zdobnov E.M."/>
            <person name="Grigoriev I.V."/>
            <person name="Lynch M."/>
            <person name="Boore J.L."/>
        </authorList>
    </citation>
    <scope>NUCLEOTIDE SEQUENCE [LARGE SCALE GENOMIC DNA]</scope>
</reference>
<dbReference type="InParanoid" id="E9FUG4"/>
<dbReference type="HOGENOM" id="CLU_916050_0_0_1"/>
<evidence type="ECO:0000313" key="4">
    <source>
        <dbReference type="Proteomes" id="UP000000305"/>
    </source>
</evidence>
<keyword evidence="4" id="KW-1185">Reference proteome</keyword>
<organism evidence="3 4">
    <name type="scientific">Daphnia pulex</name>
    <name type="common">Water flea</name>
    <dbReference type="NCBI Taxonomy" id="6669"/>
    <lineage>
        <taxon>Eukaryota</taxon>
        <taxon>Metazoa</taxon>
        <taxon>Ecdysozoa</taxon>
        <taxon>Arthropoda</taxon>
        <taxon>Crustacea</taxon>
        <taxon>Branchiopoda</taxon>
        <taxon>Diplostraca</taxon>
        <taxon>Cladocera</taxon>
        <taxon>Anomopoda</taxon>
        <taxon>Daphniidae</taxon>
        <taxon>Daphnia</taxon>
    </lineage>
</organism>
<gene>
    <name evidence="3" type="ORF">DAPPUDRAFT_234055</name>
</gene>
<dbReference type="AlphaFoldDB" id="E9FUG4"/>
<sequence length="304" mass="32545">MCIVTTLNQGLRNGGGIGDILRAPSSKMAASLSSLRLTVTVTPVPSNTTHTVATPEQSALSHPITVDSNNPFIRWTSFISLLNSKSSARRSLSDFLEDGSDTSDTDSSEDWDGESQPLEKHHNNQDANEEFEFLQVNEPTIQIVSPNKDEDYNVLDTSAAEPLGDALTSVPQNFPLLWASGTAVFIAMILFLVLGLSGEGDGLDSLDVNAILGNAPSTSRNSSDANTASLKSTTTEAFNRSIIQRNANSIRSNKSVGNITLSEKECEVGEVKEEDCEVTVGKDKGSTSSSTTFLSPRNLETTEL</sequence>
<accession>E9FUG4</accession>
<feature type="transmembrane region" description="Helical" evidence="2">
    <location>
        <begin position="176"/>
        <end position="196"/>
    </location>
</feature>
<evidence type="ECO:0000256" key="2">
    <source>
        <dbReference type="SAM" id="Phobius"/>
    </source>
</evidence>
<proteinExistence type="predicted"/>
<evidence type="ECO:0000313" key="3">
    <source>
        <dbReference type="EMBL" id="EFX88927.1"/>
    </source>
</evidence>
<keyword evidence="2" id="KW-1133">Transmembrane helix</keyword>
<dbReference type="Proteomes" id="UP000000305">
    <property type="component" value="Unassembled WGS sequence"/>
</dbReference>
<feature type="compositionally biased region" description="Polar residues" evidence="1">
    <location>
        <begin position="293"/>
        <end position="304"/>
    </location>
</feature>
<feature type="compositionally biased region" description="Acidic residues" evidence="1">
    <location>
        <begin position="95"/>
        <end position="113"/>
    </location>
</feature>
<evidence type="ECO:0000256" key="1">
    <source>
        <dbReference type="SAM" id="MobiDB-lite"/>
    </source>
</evidence>
<dbReference type="KEGG" id="dpx:DAPPUDRAFT_234055"/>
<name>E9FUG4_DAPPU</name>
<keyword evidence="2" id="KW-0472">Membrane</keyword>